<sequence>MQPIEKEVSYTTTNSYTTLNTLTKDTKNVWLVCHGIGYLSKYFLRYFNELPETENYIIAPQAPSKYYLNNKFTHIGASWLTRENTSTETENLISYLNTVYQAENIPDNCNFIVLGYSQGVSVVTRWLAKEKIKCTNFVLYAGTIPKELHKEDFTFLKDNNTKTTYIVGNEDAYFDDDRKELEKIRVKNIIDPNTNFITFNGTHEVKKEVINNLVK</sequence>
<evidence type="ECO:0000313" key="3">
    <source>
        <dbReference type="Proteomes" id="UP000183257"/>
    </source>
</evidence>
<dbReference type="GO" id="GO:0016787">
    <property type="term" value="F:hydrolase activity"/>
    <property type="evidence" value="ECO:0007669"/>
    <property type="project" value="UniProtKB-KW"/>
</dbReference>
<gene>
    <name evidence="2" type="ORF">SAMN05660313_00309</name>
</gene>
<dbReference type="RefSeq" id="WP_072301995.1">
    <property type="nucleotide sequence ID" value="NZ_FPIY01000001.1"/>
</dbReference>
<accession>A0A1K1M414</accession>
<keyword evidence="3" id="KW-1185">Reference proteome</keyword>
<name>A0A1K1M414_9FLAO</name>
<dbReference type="OrthoDB" id="595091at2"/>
<dbReference type="SUPFAM" id="SSF53474">
    <property type="entry name" value="alpha/beta-Hydrolases"/>
    <property type="match status" value="1"/>
</dbReference>
<dbReference type="Pfam" id="PF03959">
    <property type="entry name" value="FSH1"/>
    <property type="match status" value="1"/>
</dbReference>
<keyword evidence="2" id="KW-0378">Hydrolase</keyword>
<protein>
    <submittedName>
        <fullName evidence="2">Serine hydrolase (FSH1)</fullName>
    </submittedName>
</protein>
<dbReference type="Proteomes" id="UP000183257">
    <property type="component" value="Unassembled WGS sequence"/>
</dbReference>
<proteinExistence type="predicted"/>
<organism evidence="2 3">
    <name type="scientific">Cellulophaga fucicola</name>
    <dbReference type="NCBI Taxonomy" id="76595"/>
    <lineage>
        <taxon>Bacteria</taxon>
        <taxon>Pseudomonadati</taxon>
        <taxon>Bacteroidota</taxon>
        <taxon>Flavobacteriia</taxon>
        <taxon>Flavobacteriales</taxon>
        <taxon>Flavobacteriaceae</taxon>
        <taxon>Cellulophaga</taxon>
    </lineage>
</organism>
<feature type="domain" description="Serine hydrolase" evidence="1">
    <location>
        <begin position="78"/>
        <end position="205"/>
    </location>
</feature>
<dbReference type="InterPro" id="IPR005645">
    <property type="entry name" value="FSH-like_dom"/>
</dbReference>
<evidence type="ECO:0000259" key="1">
    <source>
        <dbReference type="Pfam" id="PF03959"/>
    </source>
</evidence>
<evidence type="ECO:0000313" key="2">
    <source>
        <dbReference type="EMBL" id="SFW17885.1"/>
    </source>
</evidence>
<dbReference type="STRING" id="76595.SAMN05660313_00309"/>
<reference evidence="3" key="1">
    <citation type="submission" date="2016-11" db="EMBL/GenBank/DDBJ databases">
        <authorList>
            <person name="Varghese N."/>
            <person name="Submissions S."/>
        </authorList>
    </citation>
    <scope>NUCLEOTIDE SEQUENCE [LARGE SCALE GENOMIC DNA]</scope>
    <source>
        <strain evidence="3">DSM 24786</strain>
    </source>
</reference>
<dbReference type="Gene3D" id="3.40.50.1820">
    <property type="entry name" value="alpha/beta hydrolase"/>
    <property type="match status" value="1"/>
</dbReference>
<dbReference type="InterPro" id="IPR029058">
    <property type="entry name" value="AB_hydrolase_fold"/>
</dbReference>
<dbReference type="AlphaFoldDB" id="A0A1K1M414"/>
<dbReference type="EMBL" id="FPIY01000001">
    <property type="protein sequence ID" value="SFW17885.1"/>
    <property type="molecule type" value="Genomic_DNA"/>
</dbReference>